<feature type="domain" description="MTHFR SAM-binding regulatory" evidence="9">
    <location>
        <begin position="304"/>
        <end position="578"/>
    </location>
</feature>
<gene>
    <name evidence="10" type="ORF">PHLGIDRAFT_130157</name>
</gene>
<keyword evidence="7" id="KW-0560">Oxidoreductase</keyword>
<proteinExistence type="inferred from homology"/>
<dbReference type="STRING" id="745531.A0A0C3S5A6"/>
<dbReference type="HOGENOM" id="CLU_025841_2_2_1"/>
<dbReference type="OrthoDB" id="16284at2759"/>
<dbReference type="SUPFAM" id="SSF51730">
    <property type="entry name" value="FAD-linked oxidoreductase"/>
    <property type="match status" value="1"/>
</dbReference>
<dbReference type="AlphaFoldDB" id="A0A0C3S5A6"/>
<evidence type="ECO:0000256" key="7">
    <source>
        <dbReference type="ARBA" id="ARBA00023002"/>
    </source>
</evidence>
<dbReference type="GO" id="GO:0004489">
    <property type="term" value="F:methylenetetrahydrofolate reductase [NAD(P)H] activity"/>
    <property type="evidence" value="ECO:0007669"/>
    <property type="project" value="InterPro"/>
</dbReference>
<keyword evidence="5" id="KW-0274">FAD</keyword>
<dbReference type="InterPro" id="IPR003171">
    <property type="entry name" value="Mehydrof_redctse-like"/>
</dbReference>
<keyword evidence="4" id="KW-0285">Flavoprotein</keyword>
<dbReference type="Gene3D" id="3.20.20.220">
    <property type="match status" value="1"/>
</dbReference>
<name>A0A0C3S5A6_PHLG1</name>
<evidence type="ECO:0000256" key="2">
    <source>
        <dbReference type="ARBA" id="ARBA00004777"/>
    </source>
</evidence>
<comment type="similarity">
    <text evidence="3">Belongs to the methylenetetrahydrofolate reductase family.</text>
</comment>
<dbReference type="GO" id="GO:0009086">
    <property type="term" value="P:methionine biosynthetic process"/>
    <property type="evidence" value="ECO:0007669"/>
    <property type="project" value="TreeGrafter"/>
</dbReference>
<evidence type="ECO:0000256" key="8">
    <source>
        <dbReference type="RuleBase" id="RU004254"/>
    </source>
</evidence>
<organism evidence="10 11">
    <name type="scientific">Phlebiopsis gigantea (strain 11061_1 CR5-6)</name>
    <name type="common">White-rot fungus</name>
    <name type="synonym">Peniophora gigantea</name>
    <dbReference type="NCBI Taxonomy" id="745531"/>
    <lineage>
        <taxon>Eukaryota</taxon>
        <taxon>Fungi</taxon>
        <taxon>Dikarya</taxon>
        <taxon>Basidiomycota</taxon>
        <taxon>Agaricomycotina</taxon>
        <taxon>Agaricomycetes</taxon>
        <taxon>Polyporales</taxon>
        <taxon>Phanerochaetaceae</taxon>
        <taxon>Phlebiopsis</taxon>
    </lineage>
</organism>
<dbReference type="Pfam" id="PF21895">
    <property type="entry name" value="MTHFR_C"/>
    <property type="match status" value="1"/>
</dbReference>
<dbReference type="CDD" id="cd00537">
    <property type="entry name" value="MTHFR"/>
    <property type="match status" value="1"/>
</dbReference>
<dbReference type="PANTHER" id="PTHR45754">
    <property type="entry name" value="METHYLENETETRAHYDROFOLATE REDUCTASE"/>
    <property type="match status" value="1"/>
</dbReference>
<dbReference type="GO" id="GO:0071949">
    <property type="term" value="F:FAD binding"/>
    <property type="evidence" value="ECO:0007669"/>
    <property type="project" value="TreeGrafter"/>
</dbReference>
<dbReference type="NCBIfam" id="TIGR00677">
    <property type="entry name" value="fadh2_euk"/>
    <property type="match status" value="1"/>
</dbReference>
<dbReference type="Pfam" id="PF02219">
    <property type="entry name" value="MTHFR"/>
    <property type="match status" value="1"/>
</dbReference>
<dbReference type="FunFam" id="3.20.20.220:FF:000002">
    <property type="entry name" value="Methylenetetrahydrofolate reductase"/>
    <property type="match status" value="1"/>
</dbReference>
<protein>
    <recommendedName>
        <fullName evidence="9">MTHFR SAM-binding regulatory domain-containing protein</fullName>
    </recommendedName>
</protein>
<reference evidence="10 11" key="1">
    <citation type="journal article" date="2014" name="PLoS Genet.">
        <title>Analysis of the Phlebiopsis gigantea genome, transcriptome and secretome provides insight into its pioneer colonization strategies of wood.</title>
        <authorList>
            <person name="Hori C."/>
            <person name="Ishida T."/>
            <person name="Igarashi K."/>
            <person name="Samejima M."/>
            <person name="Suzuki H."/>
            <person name="Master E."/>
            <person name="Ferreira P."/>
            <person name="Ruiz-Duenas F.J."/>
            <person name="Held B."/>
            <person name="Canessa P."/>
            <person name="Larrondo L.F."/>
            <person name="Schmoll M."/>
            <person name="Druzhinina I.S."/>
            <person name="Kubicek C.P."/>
            <person name="Gaskell J.A."/>
            <person name="Kersten P."/>
            <person name="St John F."/>
            <person name="Glasner J."/>
            <person name="Sabat G."/>
            <person name="Splinter BonDurant S."/>
            <person name="Syed K."/>
            <person name="Yadav J."/>
            <person name="Mgbeahuruike A.C."/>
            <person name="Kovalchuk A."/>
            <person name="Asiegbu F.O."/>
            <person name="Lackner G."/>
            <person name="Hoffmeister D."/>
            <person name="Rencoret J."/>
            <person name="Gutierrez A."/>
            <person name="Sun H."/>
            <person name="Lindquist E."/>
            <person name="Barry K."/>
            <person name="Riley R."/>
            <person name="Grigoriev I.V."/>
            <person name="Henrissat B."/>
            <person name="Kues U."/>
            <person name="Berka R.M."/>
            <person name="Martinez A.T."/>
            <person name="Covert S.F."/>
            <person name="Blanchette R.A."/>
            <person name="Cullen D."/>
        </authorList>
    </citation>
    <scope>NUCLEOTIDE SEQUENCE [LARGE SCALE GENOMIC DNA]</scope>
    <source>
        <strain evidence="10 11">11061_1 CR5-6</strain>
    </source>
</reference>
<comment type="pathway">
    <text evidence="2 8">One-carbon metabolism; tetrahydrofolate interconversion.</text>
</comment>
<dbReference type="GO" id="GO:0005829">
    <property type="term" value="C:cytosol"/>
    <property type="evidence" value="ECO:0007669"/>
    <property type="project" value="TreeGrafter"/>
</dbReference>
<dbReference type="InterPro" id="IPR053806">
    <property type="entry name" value="MTHFR_C"/>
</dbReference>
<evidence type="ECO:0000256" key="1">
    <source>
        <dbReference type="ARBA" id="ARBA00001974"/>
    </source>
</evidence>
<dbReference type="EMBL" id="KN840617">
    <property type="protein sequence ID" value="KIP03415.1"/>
    <property type="molecule type" value="Genomic_DNA"/>
</dbReference>
<evidence type="ECO:0000259" key="9">
    <source>
        <dbReference type="Pfam" id="PF21895"/>
    </source>
</evidence>
<keyword evidence="11" id="KW-1185">Reference proteome</keyword>
<evidence type="ECO:0000256" key="6">
    <source>
        <dbReference type="ARBA" id="ARBA00022857"/>
    </source>
</evidence>
<dbReference type="InterPro" id="IPR004621">
    <property type="entry name" value="Fadh2_euk"/>
</dbReference>
<evidence type="ECO:0000256" key="4">
    <source>
        <dbReference type="ARBA" id="ARBA00022630"/>
    </source>
</evidence>
<dbReference type="UniPathway" id="UPA00193"/>
<dbReference type="PANTHER" id="PTHR45754:SF3">
    <property type="entry name" value="METHYLENETETRAHYDROFOLATE REDUCTASE (NADPH)"/>
    <property type="match status" value="1"/>
</dbReference>
<evidence type="ECO:0000313" key="11">
    <source>
        <dbReference type="Proteomes" id="UP000053257"/>
    </source>
</evidence>
<accession>A0A0C3S5A6</accession>
<dbReference type="Proteomes" id="UP000053257">
    <property type="component" value="Unassembled WGS sequence"/>
</dbReference>
<evidence type="ECO:0000256" key="3">
    <source>
        <dbReference type="ARBA" id="ARBA00006743"/>
    </source>
</evidence>
<sequence>MKISQKIQQAEKEGRIWWSFEYFPPRTAQGLQNLLDRIERMRALGPEFVDITWNAGGRSSDLTSELVKTCQGMIGLETCMHLTCTNMPKEKVDVALREAKASGCRNILALRGDPPMGQDEWEAVEGGFVHGVDLVRHIRKEYGDYFDIAVAGFPQHQELPTAERDLEIQWLKEKIDAGANFIFTQMFYDVEIFISWVKTVRAAGITVPIVPGIAPIQTWNGFIKSTTLSRTSIPQAILDQLEPYKNNDEKVREIGIKLVGDMCRRILAENIGIRGLHFYTMNLEKGTRMLLEELKLVPHVEVVKPLPWRQSLTPSRRSETIRPIFWANRTKSYLTRTENWDEYPNGRFGDSRSPAYGELDGYGIWIKQSKEEALKLWDHPTSLADVSALFARFCLGKLSALPWSDSPPSSETSVIATQLARLNELGFLTINSQPAVDGVRSDDKVHGWGPSNGYVYQKAYLEFFVSPELLDALIPHIERDPNITYYAINKRGDLRTNTQSNGPNAVTWGVFPGKEIVQPTIVEAISFMAWKDEAYELGRRWAMYYEPDSPSRKLVSDFMDTFLLVNVVHNDYKRPEGIFEPFVKAAADFAAKQPSLLTGSLNGHSNGHANGHANGEAH</sequence>
<evidence type="ECO:0000256" key="5">
    <source>
        <dbReference type="ARBA" id="ARBA00022827"/>
    </source>
</evidence>
<dbReference type="InterPro" id="IPR029041">
    <property type="entry name" value="FAD-linked_oxidoreductase-like"/>
</dbReference>
<dbReference type="GO" id="GO:0035999">
    <property type="term" value="P:tetrahydrofolate interconversion"/>
    <property type="evidence" value="ECO:0007669"/>
    <property type="project" value="UniProtKB-UniPathway"/>
</dbReference>
<evidence type="ECO:0000313" key="10">
    <source>
        <dbReference type="EMBL" id="KIP03415.1"/>
    </source>
</evidence>
<keyword evidence="6" id="KW-0521">NADP</keyword>
<comment type="cofactor">
    <cofactor evidence="1">
        <name>FAD</name>
        <dbReference type="ChEBI" id="CHEBI:57692"/>
    </cofactor>
</comment>